<dbReference type="AlphaFoldDB" id="I2HB39"/>
<sequence>SLSNYLFAGDNTRKSSKLLLDRNVHLRARGATCDVLGAFKHWTTPLASRRCIARERSGGSRNSQYVCVCCK</sequence>
<dbReference type="Gene3D" id="3.30.30.10">
    <property type="entry name" value="Knottin, scorpion toxin-like"/>
    <property type="match status" value="1"/>
</dbReference>
<dbReference type="GO" id="GO:0051707">
    <property type="term" value="P:response to other organism"/>
    <property type="evidence" value="ECO:0007669"/>
    <property type="project" value="UniProtKB-ARBA"/>
</dbReference>
<dbReference type="EMBL" id="BK008408">
    <property type="protein sequence ID" value="DAA35073.1"/>
    <property type="molecule type" value="Genomic_DNA"/>
</dbReference>
<accession>I2HB39</accession>
<name>I2HB39_HARSA</name>
<reference evidence="1" key="1">
    <citation type="journal article" date="2012" name="PLoS ONE">
        <title>Discovery of defense- and neuropeptides in social ants by genome-mining.</title>
        <authorList>
            <person name="Gruber C.W."/>
            <person name="Muttenthaler M."/>
        </authorList>
    </citation>
    <scope>NUCLEOTIDE SEQUENCE</scope>
</reference>
<protein>
    <submittedName>
        <fullName evidence="1">Defensin-2</fullName>
    </submittedName>
</protein>
<dbReference type="InterPro" id="IPR036574">
    <property type="entry name" value="Scorpion_toxin-like_sf"/>
</dbReference>
<evidence type="ECO:0000313" key="1">
    <source>
        <dbReference type="EMBL" id="DAA35073.1"/>
    </source>
</evidence>
<organism evidence="1">
    <name type="scientific">Harpegnathos saltator</name>
    <name type="common">Jerdon's jumping ant</name>
    <dbReference type="NCBI Taxonomy" id="610380"/>
    <lineage>
        <taxon>Eukaryota</taxon>
        <taxon>Metazoa</taxon>
        <taxon>Ecdysozoa</taxon>
        <taxon>Arthropoda</taxon>
        <taxon>Hexapoda</taxon>
        <taxon>Insecta</taxon>
        <taxon>Pterygota</taxon>
        <taxon>Neoptera</taxon>
        <taxon>Endopterygota</taxon>
        <taxon>Hymenoptera</taxon>
        <taxon>Apocrita</taxon>
        <taxon>Aculeata</taxon>
        <taxon>Formicoidea</taxon>
        <taxon>Formicidae</taxon>
        <taxon>Ponerinae</taxon>
        <taxon>Ponerini</taxon>
        <taxon>Harpegnathos</taxon>
    </lineage>
</organism>
<feature type="non-terminal residue" evidence="1">
    <location>
        <position position="1"/>
    </location>
</feature>
<proteinExistence type="predicted"/>